<evidence type="ECO:0000313" key="2">
    <source>
        <dbReference type="EMBL" id="MET2831136.1"/>
    </source>
</evidence>
<dbReference type="InterPro" id="IPR010982">
    <property type="entry name" value="Lambda_DNA-bd_dom_sf"/>
</dbReference>
<comment type="caution">
    <text evidence="2">The sequence shown here is derived from an EMBL/GenBank/DDBJ whole genome shotgun (WGS) entry which is preliminary data.</text>
</comment>
<dbReference type="RefSeq" id="WP_354463253.1">
    <property type="nucleotide sequence ID" value="NZ_JBEWSZ010000003.1"/>
</dbReference>
<gene>
    <name evidence="2" type="ORF">ABVQ20_29605</name>
</gene>
<name>A0ABV2DMA0_9HYPH</name>
<keyword evidence="3" id="KW-1185">Reference proteome</keyword>
<sequence length="116" mass="12882">MIFRFLTAIRDLRRSRNMTQVELANLVGTTQAYVSKVESGRINPESATLHAIAAALDSEIVFVPRKALVQVRNIVSSCLDSERNPTVARQADSVIDELFIPDAADDDDDQRKRPGL</sequence>
<reference evidence="2 3" key="1">
    <citation type="submission" date="2024-06" db="EMBL/GenBank/DDBJ databases">
        <authorList>
            <person name="Kim D.-U."/>
        </authorList>
    </citation>
    <scope>NUCLEOTIDE SEQUENCE [LARGE SCALE GENOMIC DNA]</scope>
    <source>
        <strain evidence="2 3">KACC15460</strain>
    </source>
</reference>
<dbReference type="CDD" id="cd00093">
    <property type="entry name" value="HTH_XRE"/>
    <property type="match status" value="1"/>
</dbReference>
<protein>
    <submittedName>
        <fullName evidence="2">Helix-turn-helix transcriptional regulator</fullName>
    </submittedName>
</protein>
<evidence type="ECO:0000259" key="1">
    <source>
        <dbReference type="PROSITE" id="PS50943"/>
    </source>
</evidence>
<dbReference type="Proteomes" id="UP001548832">
    <property type="component" value="Unassembled WGS sequence"/>
</dbReference>
<dbReference type="SUPFAM" id="SSF47413">
    <property type="entry name" value="lambda repressor-like DNA-binding domains"/>
    <property type="match status" value="1"/>
</dbReference>
<feature type="domain" description="HTH cro/C1-type" evidence="1">
    <location>
        <begin position="9"/>
        <end position="63"/>
    </location>
</feature>
<dbReference type="InterPro" id="IPR001387">
    <property type="entry name" value="Cro/C1-type_HTH"/>
</dbReference>
<dbReference type="PROSITE" id="PS50943">
    <property type="entry name" value="HTH_CROC1"/>
    <property type="match status" value="1"/>
</dbReference>
<organism evidence="2 3">
    <name type="scientific">Mesorhizobium shangrilense</name>
    <dbReference type="NCBI Taxonomy" id="460060"/>
    <lineage>
        <taxon>Bacteria</taxon>
        <taxon>Pseudomonadati</taxon>
        <taxon>Pseudomonadota</taxon>
        <taxon>Alphaproteobacteria</taxon>
        <taxon>Hyphomicrobiales</taxon>
        <taxon>Phyllobacteriaceae</taxon>
        <taxon>Mesorhizobium</taxon>
    </lineage>
</organism>
<dbReference type="Gene3D" id="1.10.260.40">
    <property type="entry name" value="lambda repressor-like DNA-binding domains"/>
    <property type="match status" value="1"/>
</dbReference>
<evidence type="ECO:0000313" key="3">
    <source>
        <dbReference type="Proteomes" id="UP001548832"/>
    </source>
</evidence>
<dbReference type="EMBL" id="JBEWSZ010000003">
    <property type="protein sequence ID" value="MET2831136.1"/>
    <property type="molecule type" value="Genomic_DNA"/>
</dbReference>
<proteinExistence type="predicted"/>
<dbReference type="SMART" id="SM00530">
    <property type="entry name" value="HTH_XRE"/>
    <property type="match status" value="1"/>
</dbReference>
<dbReference type="Pfam" id="PF01381">
    <property type="entry name" value="HTH_3"/>
    <property type="match status" value="1"/>
</dbReference>
<accession>A0ABV2DMA0</accession>